<keyword evidence="3" id="KW-1185">Reference proteome</keyword>
<dbReference type="RefSeq" id="WP_091276039.1">
    <property type="nucleotide sequence ID" value="NZ_FAOZ01000007.1"/>
</dbReference>
<dbReference type="EMBL" id="FAOZ01000007">
    <property type="protein sequence ID" value="CUU56189.1"/>
    <property type="molecule type" value="Genomic_DNA"/>
</dbReference>
<protein>
    <submittedName>
        <fullName evidence="2">SnoaL-like domain-containing protein</fullName>
    </submittedName>
</protein>
<sequence length="201" mass="22725">MSESSVEGYEKRIADLEARLRELEDVREINEVFRRWHHACTGGFNGIQAGRMEALEVLTDDATIEIQALHESGKGPKGREEYTKYWDFYFGDAGPLPYVFQTSLDQRIEVHGDTAVQYSNQLGIFQSRGAAPMLSLSRRVNYLRRTDGGWKIYKTTGDSAFATTLADLNGPLNPLPPEEQRVQWTYGGRAEVDPMAPLKNH</sequence>
<dbReference type="Proteomes" id="UP000198802">
    <property type="component" value="Unassembled WGS sequence"/>
</dbReference>
<proteinExistence type="predicted"/>
<evidence type="ECO:0000313" key="2">
    <source>
        <dbReference type="EMBL" id="CUU56189.1"/>
    </source>
</evidence>
<dbReference type="Gene3D" id="3.10.450.50">
    <property type="match status" value="1"/>
</dbReference>
<dbReference type="Pfam" id="PF13577">
    <property type="entry name" value="SnoaL_4"/>
    <property type="match status" value="1"/>
</dbReference>
<dbReference type="InterPro" id="IPR037401">
    <property type="entry name" value="SnoaL-like"/>
</dbReference>
<dbReference type="InterPro" id="IPR032710">
    <property type="entry name" value="NTF2-like_dom_sf"/>
</dbReference>
<name>A0A0S4QL77_9ACTN</name>
<dbReference type="SUPFAM" id="SSF54427">
    <property type="entry name" value="NTF2-like"/>
    <property type="match status" value="1"/>
</dbReference>
<reference evidence="3" key="1">
    <citation type="submission" date="2015-11" db="EMBL/GenBank/DDBJ databases">
        <authorList>
            <person name="Varghese N."/>
        </authorList>
    </citation>
    <scope>NUCLEOTIDE SEQUENCE [LARGE SCALE GENOMIC DNA]</scope>
    <source>
        <strain evidence="3">DSM 45899</strain>
    </source>
</reference>
<gene>
    <name evidence="2" type="ORF">Ga0074812_10773</name>
</gene>
<feature type="domain" description="SnoaL-like" evidence="1">
    <location>
        <begin position="21"/>
        <end position="154"/>
    </location>
</feature>
<evidence type="ECO:0000313" key="3">
    <source>
        <dbReference type="Proteomes" id="UP000198802"/>
    </source>
</evidence>
<accession>A0A0S4QL77</accession>
<dbReference type="AlphaFoldDB" id="A0A0S4QL77"/>
<organism evidence="2 3">
    <name type="scientific">Parafrankia irregularis</name>
    <dbReference type="NCBI Taxonomy" id="795642"/>
    <lineage>
        <taxon>Bacteria</taxon>
        <taxon>Bacillati</taxon>
        <taxon>Actinomycetota</taxon>
        <taxon>Actinomycetes</taxon>
        <taxon>Frankiales</taxon>
        <taxon>Frankiaceae</taxon>
        <taxon>Parafrankia</taxon>
    </lineage>
</organism>
<evidence type="ECO:0000259" key="1">
    <source>
        <dbReference type="Pfam" id="PF13577"/>
    </source>
</evidence>